<dbReference type="Proteomes" id="UP000278542">
    <property type="component" value="Unassembled WGS sequence"/>
</dbReference>
<evidence type="ECO:0008006" key="4">
    <source>
        <dbReference type="Google" id="ProtNLM"/>
    </source>
</evidence>
<evidence type="ECO:0000256" key="1">
    <source>
        <dbReference type="SAM" id="Phobius"/>
    </source>
</evidence>
<dbReference type="EMBL" id="RBWY01000001">
    <property type="protein sequence ID" value="RKS86961.1"/>
    <property type="molecule type" value="Genomic_DNA"/>
</dbReference>
<dbReference type="AlphaFoldDB" id="A0A495RHR5"/>
<gene>
    <name evidence="2" type="ORF">DES39_0167</name>
</gene>
<feature type="transmembrane region" description="Helical" evidence="1">
    <location>
        <begin position="89"/>
        <end position="116"/>
    </location>
</feature>
<comment type="caution">
    <text evidence="2">The sequence shown here is derived from an EMBL/GenBank/DDBJ whole genome shotgun (WGS) entry which is preliminary data.</text>
</comment>
<evidence type="ECO:0000313" key="3">
    <source>
        <dbReference type="Proteomes" id="UP000278542"/>
    </source>
</evidence>
<dbReference type="OrthoDB" id="7068862at2"/>
<keyword evidence="1" id="KW-1133">Transmembrane helix</keyword>
<reference evidence="2 3" key="1">
    <citation type="submission" date="2018-10" db="EMBL/GenBank/DDBJ databases">
        <title>Genomic Encyclopedia of Type Strains, Phase IV (KMG-IV): sequencing the most valuable type-strain genomes for metagenomic binning, comparative biology and taxonomic classification.</title>
        <authorList>
            <person name="Goeker M."/>
        </authorList>
    </citation>
    <scope>NUCLEOTIDE SEQUENCE [LARGE SCALE GENOMIC DNA]</scope>
    <source>
        <strain evidence="2 3">DSM 22228</strain>
    </source>
</reference>
<evidence type="ECO:0000313" key="2">
    <source>
        <dbReference type="EMBL" id="RKS86961.1"/>
    </source>
</evidence>
<feature type="transmembrane region" description="Helical" evidence="1">
    <location>
        <begin position="28"/>
        <end position="55"/>
    </location>
</feature>
<keyword evidence="3" id="KW-1185">Reference proteome</keyword>
<sequence>MENSNIIQVEVDVFLMKKMSFIGTMQKIFGVFAIIGGALTCLGIITAILGVPYLIAGIKLFKSGSAFSYASYTHDSKFMKEAIVNLASYWLYTLIMIIITVVFYIIALLMMFTIFARGQYY</sequence>
<dbReference type="RefSeq" id="WP_121143885.1">
    <property type="nucleotide sequence ID" value="NZ_RBWY01000001.1"/>
</dbReference>
<protein>
    <recommendedName>
        <fullName evidence="4">DUF5362 domain-containing protein</fullName>
    </recommendedName>
</protein>
<keyword evidence="1" id="KW-0812">Transmembrane</keyword>
<name>A0A495RHR5_9GAMM</name>
<dbReference type="InterPro" id="IPR035287">
    <property type="entry name" value="DUF5362"/>
</dbReference>
<keyword evidence="1" id="KW-0472">Membrane</keyword>
<proteinExistence type="predicted"/>
<dbReference type="Pfam" id="PF17319">
    <property type="entry name" value="DUF5362"/>
    <property type="match status" value="1"/>
</dbReference>
<accession>A0A495RHR5</accession>
<organism evidence="2 3">
    <name type="scientific">Orbus hercynius</name>
    <dbReference type="NCBI Taxonomy" id="593135"/>
    <lineage>
        <taxon>Bacteria</taxon>
        <taxon>Pseudomonadati</taxon>
        <taxon>Pseudomonadota</taxon>
        <taxon>Gammaproteobacteria</taxon>
        <taxon>Orbales</taxon>
        <taxon>Orbaceae</taxon>
        <taxon>Orbus</taxon>
    </lineage>
</organism>